<evidence type="ECO:0000313" key="1">
    <source>
        <dbReference type="EMBL" id="MBN8744540.1"/>
    </source>
</evidence>
<dbReference type="Proteomes" id="UP000664800">
    <property type="component" value="Unassembled WGS sequence"/>
</dbReference>
<dbReference type="AlphaFoldDB" id="A0A8I1MVI6"/>
<dbReference type="RefSeq" id="WP_276730480.1">
    <property type="nucleotide sequence ID" value="NZ_JAFKMR010000018.1"/>
</dbReference>
<evidence type="ECO:0000313" key="2">
    <source>
        <dbReference type="Proteomes" id="UP000664800"/>
    </source>
</evidence>
<accession>A0A8I1MVI6</accession>
<proteinExistence type="predicted"/>
<name>A0A8I1MVI6_THIA3</name>
<gene>
    <name evidence="1" type="ORF">J0I24_09555</name>
</gene>
<comment type="caution">
    <text evidence="1">The sequence shown here is derived from an EMBL/GenBank/DDBJ whole genome shotgun (WGS) entry which is preliminary data.</text>
</comment>
<sequence>MGQPSLSPTDREGLVREAPGLDDRLVWCLAEWVGRDLAGVDWQSGLPWRIETQITSLLRDINHRLENRHDGNH</sequence>
<protein>
    <submittedName>
        <fullName evidence="1">Uncharacterized protein</fullName>
    </submittedName>
</protein>
<dbReference type="EMBL" id="JAFKMR010000018">
    <property type="protein sequence ID" value="MBN8744540.1"/>
    <property type="molecule type" value="Genomic_DNA"/>
</dbReference>
<reference evidence="1" key="1">
    <citation type="submission" date="2021-02" db="EMBL/GenBank/DDBJ databases">
        <title>Thiocyanate and organic carbon inputs drive convergent selection for specific autotrophic Afipia and Thiobacillus strains within complex microbiomes.</title>
        <authorList>
            <person name="Huddy R.J."/>
            <person name="Sachdeva R."/>
            <person name="Kadzinga F."/>
            <person name="Kantor R.S."/>
            <person name="Harrison S.T.L."/>
            <person name="Banfield J.F."/>
        </authorList>
    </citation>
    <scope>NUCLEOTIDE SEQUENCE</scope>
    <source>
        <strain evidence="1">SCN18_13_7_16_R3_B_64_19</strain>
    </source>
</reference>
<organism evidence="1 2">
    <name type="scientific">Thiomonas arsenitoxydans (strain DSM 22701 / CIP 110005 / 3As)</name>
    <dbReference type="NCBI Taxonomy" id="426114"/>
    <lineage>
        <taxon>Bacteria</taxon>
        <taxon>Pseudomonadati</taxon>
        <taxon>Pseudomonadota</taxon>
        <taxon>Betaproteobacteria</taxon>
        <taxon>Burkholderiales</taxon>
        <taxon>Thiomonas</taxon>
    </lineage>
</organism>